<evidence type="ECO:0000256" key="1">
    <source>
        <dbReference type="ARBA" id="ARBA00009981"/>
    </source>
</evidence>
<reference evidence="3" key="1">
    <citation type="submission" date="2023-06" db="EMBL/GenBank/DDBJ databases">
        <title>Identification and characterization of horizontal gene transfer across gut microbiota members of farm animals based on homology search.</title>
        <authorList>
            <person name="Schwarzerova J."/>
            <person name="Nykrynova M."/>
            <person name="Jureckova K."/>
            <person name="Cejkova D."/>
            <person name="Rychlik I."/>
        </authorList>
    </citation>
    <scope>NUCLEOTIDE SEQUENCE</scope>
    <source>
        <strain evidence="3">153_Feed</strain>
    </source>
</reference>
<proteinExistence type="inferred from homology"/>
<evidence type="ECO:0000313" key="4">
    <source>
        <dbReference type="Proteomes" id="UP001529256"/>
    </source>
</evidence>
<dbReference type="EMBL" id="JAUDEA010000001">
    <property type="protein sequence ID" value="MDM8270316.1"/>
    <property type="molecule type" value="Genomic_DNA"/>
</dbReference>
<dbReference type="Gene3D" id="3.40.1620.10">
    <property type="entry name" value="YefM-like domain"/>
    <property type="match status" value="1"/>
</dbReference>
<comment type="function">
    <text evidence="2">Antitoxin component of a type II toxin-antitoxin (TA) system.</text>
</comment>
<evidence type="ECO:0000313" key="3">
    <source>
        <dbReference type="EMBL" id="MDM8270316.1"/>
    </source>
</evidence>
<comment type="caution">
    <text evidence="3">The sequence shown here is derived from an EMBL/GenBank/DDBJ whole genome shotgun (WGS) entry which is preliminary data.</text>
</comment>
<reference evidence="3" key="2">
    <citation type="submission" date="2023-06" db="EMBL/GenBank/DDBJ databases">
        <authorList>
            <person name="Zeman M."/>
            <person name="Kubasova T."/>
            <person name="Jahodarova E."/>
            <person name="Nykrynova M."/>
            <person name="Rychlik I."/>
        </authorList>
    </citation>
    <scope>NUCLEOTIDE SEQUENCE</scope>
    <source>
        <strain evidence="3">153_Feed</strain>
    </source>
</reference>
<protein>
    <recommendedName>
        <fullName evidence="2">Antitoxin</fullName>
    </recommendedName>
</protein>
<dbReference type="SUPFAM" id="SSF143120">
    <property type="entry name" value="YefM-like"/>
    <property type="match status" value="1"/>
</dbReference>
<name>A0ABT7V123_9ACTN</name>
<dbReference type="Proteomes" id="UP001529256">
    <property type="component" value="Unassembled WGS sequence"/>
</dbReference>
<dbReference type="InterPro" id="IPR006442">
    <property type="entry name" value="Antitoxin_Phd/YefM"/>
</dbReference>
<dbReference type="InterPro" id="IPR036165">
    <property type="entry name" value="YefM-like_sf"/>
</dbReference>
<organism evidence="3 4">
    <name type="scientific">Thermophilibacter provencensis</name>
    <dbReference type="NCBI Taxonomy" id="1852386"/>
    <lineage>
        <taxon>Bacteria</taxon>
        <taxon>Bacillati</taxon>
        <taxon>Actinomycetota</taxon>
        <taxon>Coriobacteriia</taxon>
        <taxon>Coriobacteriales</taxon>
        <taxon>Atopobiaceae</taxon>
        <taxon>Thermophilibacter</taxon>
    </lineage>
</organism>
<comment type="similarity">
    <text evidence="1 2">Belongs to the phD/YefM antitoxin family.</text>
</comment>
<gene>
    <name evidence="3" type="ORF">QUW25_01245</name>
</gene>
<accession>A0ABT7V123</accession>
<sequence length="94" mass="9928">MTTLTIDLEGAARMGIAEAKAHLSSIVERAEKNGEAAILERYGRPAALVVPLPRAEGVGRRARGLLAEYADEGLIGFEEGAFARAMEAKYGSPA</sequence>
<dbReference type="Pfam" id="PF02604">
    <property type="entry name" value="PhdYeFM_antitox"/>
    <property type="match status" value="1"/>
</dbReference>
<keyword evidence="4" id="KW-1185">Reference proteome</keyword>
<dbReference type="RefSeq" id="WP_289510417.1">
    <property type="nucleotide sequence ID" value="NZ_JAUDEA010000001.1"/>
</dbReference>
<evidence type="ECO:0000256" key="2">
    <source>
        <dbReference type="RuleBase" id="RU362080"/>
    </source>
</evidence>